<dbReference type="Proteomes" id="UP001141806">
    <property type="component" value="Unassembled WGS sequence"/>
</dbReference>
<dbReference type="OrthoDB" id="1929304at2759"/>
<feature type="region of interest" description="Disordered" evidence="1">
    <location>
        <begin position="123"/>
        <end position="157"/>
    </location>
</feature>
<feature type="region of interest" description="Disordered" evidence="1">
    <location>
        <begin position="217"/>
        <end position="244"/>
    </location>
</feature>
<evidence type="ECO:0000313" key="3">
    <source>
        <dbReference type="Proteomes" id="UP001141806"/>
    </source>
</evidence>
<feature type="compositionally biased region" description="Polar residues" evidence="1">
    <location>
        <begin position="57"/>
        <end position="67"/>
    </location>
</feature>
<feature type="region of interest" description="Disordered" evidence="1">
    <location>
        <begin position="1"/>
        <end position="21"/>
    </location>
</feature>
<organism evidence="2 3">
    <name type="scientific">Protea cynaroides</name>
    <dbReference type="NCBI Taxonomy" id="273540"/>
    <lineage>
        <taxon>Eukaryota</taxon>
        <taxon>Viridiplantae</taxon>
        <taxon>Streptophyta</taxon>
        <taxon>Embryophyta</taxon>
        <taxon>Tracheophyta</taxon>
        <taxon>Spermatophyta</taxon>
        <taxon>Magnoliopsida</taxon>
        <taxon>Proteales</taxon>
        <taxon>Proteaceae</taxon>
        <taxon>Protea</taxon>
    </lineage>
</organism>
<feature type="region of interest" description="Disordered" evidence="1">
    <location>
        <begin position="180"/>
        <end position="203"/>
    </location>
</feature>
<accession>A0A9Q0GRR4</accession>
<evidence type="ECO:0000256" key="1">
    <source>
        <dbReference type="SAM" id="MobiDB-lite"/>
    </source>
</evidence>
<comment type="caution">
    <text evidence="2">The sequence shown here is derived from an EMBL/GenBank/DDBJ whole genome shotgun (WGS) entry which is preliminary data.</text>
</comment>
<protein>
    <submittedName>
        <fullName evidence="2">Uncharacterized protein</fullName>
    </submittedName>
</protein>
<dbReference type="EMBL" id="JAMYWD010000012">
    <property type="protein sequence ID" value="KAJ4950802.1"/>
    <property type="molecule type" value="Genomic_DNA"/>
</dbReference>
<name>A0A9Q0GRR4_9MAGN</name>
<evidence type="ECO:0000313" key="2">
    <source>
        <dbReference type="EMBL" id="KAJ4950802.1"/>
    </source>
</evidence>
<feature type="compositionally biased region" description="Polar residues" evidence="1">
    <location>
        <begin position="190"/>
        <end position="201"/>
    </location>
</feature>
<dbReference type="PANTHER" id="PTHR34193:SF1">
    <property type="entry name" value="EXPRESSED PROTEIN"/>
    <property type="match status" value="1"/>
</dbReference>
<feature type="region of interest" description="Disordered" evidence="1">
    <location>
        <begin position="43"/>
        <end position="78"/>
    </location>
</feature>
<keyword evidence="3" id="KW-1185">Reference proteome</keyword>
<reference evidence="2" key="1">
    <citation type="journal article" date="2023" name="Plant J.">
        <title>The genome of the king protea, Protea cynaroides.</title>
        <authorList>
            <person name="Chang J."/>
            <person name="Duong T.A."/>
            <person name="Schoeman C."/>
            <person name="Ma X."/>
            <person name="Roodt D."/>
            <person name="Barker N."/>
            <person name="Li Z."/>
            <person name="Van de Peer Y."/>
            <person name="Mizrachi E."/>
        </authorList>
    </citation>
    <scope>NUCLEOTIDE SEQUENCE</scope>
    <source>
        <tissue evidence="2">Young leaves</tissue>
    </source>
</reference>
<feature type="compositionally biased region" description="Low complexity" evidence="1">
    <location>
        <begin position="223"/>
        <end position="239"/>
    </location>
</feature>
<dbReference type="PANTHER" id="PTHR34193">
    <property type="entry name" value="OS11G0199801 PROTEIN"/>
    <property type="match status" value="1"/>
</dbReference>
<sequence>MPDLRGGFSGNYGYSSNSGNRARKTAQNYQNYGYCDNDGIEFRATTEGEEGSGSSSPTLWKTSSPARTSEAEASLLHQGTLSSASRKLAIARSRKEIMEMVRNMPETSYELSLQDLVEQPYVQDSVDKNSNDPKTQIETAKRKKSQERNKGQMWRSGSMEIEPVMLKMFFPASLGLKKKSFSMDRESKTPSRSQSFEAQETNVDKEWWKRRYSFAGDSDRGVISGINNGSSGSSGSSNNGRRKRRSKIGGFADFFSCFHTKDKTI</sequence>
<feature type="compositionally biased region" description="Low complexity" evidence="1">
    <location>
        <begin position="11"/>
        <end position="20"/>
    </location>
</feature>
<proteinExistence type="predicted"/>
<dbReference type="AlphaFoldDB" id="A0A9Q0GRR4"/>
<gene>
    <name evidence="2" type="ORF">NE237_027634</name>
</gene>